<accession>A0A085Z7D8</accession>
<feature type="transmembrane region" description="Helical" evidence="1">
    <location>
        <begin position="85"/>
        <end position="102"/>
    </location>
</feature>
<dbReference type="EMBL" id="JPRP01000001">
    <property type="protein sequence ID" value="KFF00352.1"/>
    <property type="molecule type" value="Genomic_DNA"/>
</dbReference>
<gene>
    <name evidence="2" type="ORF">IX39_06760</name>
</gene>
<comment type="caution">
    <text evidence="2">The sequence shown here is derived from an EMBL/GenBank/DDBJ whole genome shotgun (WGS) entry which is preliminary data.</text>
</comment>
<dbReference type="STRING" id="236814.IX39_06760"/>
<evidence type="ECO:0000313" key="2">
    <source>
        <dbReference type="EMBL" id="KFF00352.1"/>
    </source>
</evidence>
<dbReference type="Proteomes" id="UP000028713">
    <property type="component" value="Unassembled WGS sequence"/>
</dbReference>
<keyword evidence="1" id="KW-0812">Transmembrane</keyword>
<feature type="transmembrane region" description="Helical" evidence="1">
    <location>
        <begin position="316"/>
        <end position="336"/>
    </location>
</feature>
<evidence type="ECO:0008006" key="4">
    <source>
        <dbReference type="Google" id="ProtNLM"/>
    </source>
</evidence>
<keyword evidence="1" id="KW-0472">Membrane</keyword>
<keyword evidence="1" id="KW-1133">Transmembrane helix</keyword>
<dbReference type="RefSeq" id="WP_034674507.1">
    <property type="nucleotide sequence ID" value="NZ_FPAP01000001.1"/>
</dbReference>
<evidence type="ECO:0000256" key="1">
    <source>
        <dbReference type="SAM" id="Phobius"/>
    </source>
</evidence>
<feature type="transmembrane region" description="Helical" evidence="1">
    <location>
        <begin position="185"/>
        <end position="204"/>
    </location>
</feature>
<dbReference type="InterPro" id="IPR049458">
    <property type="entry name" value="EpsG-like"/>
</dbReference>
<dbReference type="Pfam" id="PF14897">
    <property type="entry name" value="EpsG"/>
    <property type="match status" value="1"/>
</dbReference>
<feature type="transmembrane region" description="Helical" evidence="1">
    <location>
        <begin position="224"/>
        <end position="242"/>
    </location>
</feature>
<organism evidence="2 3">
    <name type="scientific">Chryseobacterium formosense</name>
    <dbReference type="NCBI Taxonomy" id="236814"/>
    <lineage>
        <taxon>Bacteria</taxon>
        <taxon>Pseudomonadati</taxon>
        <taxon>Bacteroidota</taxon>
        <taxon>Flavobacteriia</taxon>
        <taxon>Flavobacteriales</taxon>
        <taxon>Weeksellaceae</taxon>
        <taxon>Chryseobacterium group</taxon>
        <taxon>Chryseobacterium</taxon>
    </lineage>
</organism>
<proteinExistence type="predicted"/>
<feature type="transmembrane region" description="Helical" evidence="1">
    <location>
        <begin position="152"/>
        <end position="178"/>
    </location>
</feature>
<dbReference type="AlphaFoldDB" id="A0A085Z7D8"/>
<reference evidence="2 3" key="1">
    <citation type="submission" date="2014-07" db="EMBL/GenBank/DDBJ databases">
        <title>Genome of Chryseobacterium formosense LMG 24722.</title>
        <authorList>
            <person name="Pipes S.E."/>
            <person name="Stropko S.J."/>
            <person name="Newman J.D."/>
        </authorList>
    </citation>
    <scope>NUCLEOTIDE SEQUENCE [LARGE SCALE GENOMIC DNA]</scope>
    <source>
        <strain evidence="2 3">LMG 24722</strain>
    </source>
</reference>
<feature type="transmembrane region" description="Helical" evidence="1">
    <location>
        <begin position="288"/>
        <end position="304"/>
    </location>
</feature>
<evidence type="ECO:0000313" key="3">
    <source>
        <dbReference type="Proteomes" id="UP000028713"/>
    </source>
</evidence>
<protein>
    <recommendedName>
        <fullName evidence="4">EpsG family protein</fullName>
    </recommendedName>
</protein>
<name>A0A085Z7D8_9FLAO</name>
<feature type="transmembrane region" description="Helical" evidence="1">
    <location>
        <begin position="27"/>
        <end position="45"/>
    </location>
</feature>
<feature type="transmembrane region" description="Helical" evidence="1">
    <location>
        <begin position="263"/>
        <end position="282"/>
    </location>
</feature>
<sequence>MLFILFLIIVYFISIFLDIRKEMRFLNFIIAFFLLVILIGFVTYTPDYESYKFWLESGNIPDQIEIGYKFLNNLAFNNNIKMIDFQLLYAVATSLLLLLFVSKFSNKNIVLIMIIYLFYIFLFYTTQLRFFLGFFIFIVGAYYLYVENKKIGILLVLISALFHSGIILLMLVFLFLFFPSQLKKIKYYFIFSVLFTFLVLFNPLITVLTSRFGVYSSQEGRSSILGGLIVFLPFLLYFYLIYKLHLINIKNNPLLKLDKKYNFLLVFILTNFLFFPISLYIQIVGHRIIIPGIIMQILFFYYSLSHQKTNKNKKVFLHFIFIVVFLSNLIYSLYLLPAILGSSEINDVIHQILLSNKFIYNTL</sequence>
<keyword evidence="3" id="KW-1185">Reference proteome</keyword>